<keyword evidence="1" id="KW-0812">Transmembrane</keyword>
<dbReference type="RefSeq" id="WP_092640367.1">
    <property type="nucleotide sequence ID" value="NZ_FNID01000018.1"/>
</dbReference>
<name>A0A1H0B3B0_9FIRM</name>
<protein>
    <submittedName>
        <fullName evidence="2">Uncharacterized protein</fullName>
    </submittedName>
</protein>
<keyword evidence="3" id="KW-1185">Reference proteome</keyword>
<dbReference type="AlphaFoldDB" id="A0A1H0B3B0"/>
<accession>A0A1H0B3B0</accession>
<sequence length="118" mass="13009">MIVECIAITIIILAIFFVFLRSHKPKSALSTIPLISVPAMHILGFPISRWIGAISSAKVVDAHIVMDIIGFLVFIIFTSIFLKHFRSTKTKVGYFVLSGLFSITLTTILILNLLGSFA</sequence>
<feature type="transmembrane region" description="Helical" evidence="1">
    <location>
        <begin position="64"/>
        <end position="82"/>
    </location>
</feature>
<keyword evidence="1" id="KW-0472">Membrane</keyword>
<dbReference type="Proteomes" id="UP000199182">
    <property type="component" value="Unassembled WGS sequence"/>
</dbReference>
<dbReference type="EMBL" id="FNID01000018">
    <property type="protein sequence ID" value="SDN40112.1"/>
    <property type="molecule type" value="Genomic_DNA"/>
</dbReference>
<dbReference type="STRING" id="258515.SAMN05192585_11841"/>
<organism evidence="2 3">
    <name type="scientific">Acetanaerobacterium elongatum</name>
    <dbReference type="NCBI Taxonomy" id="258515"/>
    <lineage>
        <taxon>Bacteria</taxon>
        <taxon>Bacillati</taxon>
        <taxon>Bacillota</taxon>
        <taxon>Clostridia</taxon>
        <taxon>Eubacteriales</taxon>
        <taxon>Oscillospiraceae</taxon>
        <taxon>Acetanaerobacterium</taxon>
    </lineage>
</organism>
<feature type="transmembrane region" description="Helical" evidence="1">
    <location>
        <begin position="94"/>
        <end position="115"/>
    </location>
</feature>
<feature type="transmembrane region" description="Helical" evidence="1">
    <location>
        <begin position="6"/>
        <end position="22"/>
    </location>
</feature>
<evidence type="ECO:0000313" key="3">
    <source>
        <dbReference type="Proteomes" id="UP000199182"/>
    </source>
</evidence>
<gene>
    <name evidence="2" type="ORF">SAMN05192585_11841</name>
</gene>
<feature type="transmembrane region" description="Helical" evidence="1">
    <location>
        <begin position="34"/>
        <end position="52"/>
    </location>
</feature>
<evidence type="ECO:0000313" key="2">
    <source>
        <dbReference type="EMBL" id="SDN40112.1"/>
    </source>
</evidence>
<proteinExistence type="predicted"/>
<reference evidence="2 3" key="1">
    <citation type="submission" date="2016-10" db="EMBL/GenBank/DDBJ databases">
        <authorList>
            <person name="de Groot N.N."/>
        </authorList>
    </citation>
    <scope>NUCLEOTIDE SEQUENCE [LARGE SCALE GENOMIC DNA]</scope>
    <source>
        <strain evidence="2 3">CGMCC 1.5012</strain>
    </source>
</reference>
<keyword evidence="1" id="KW-1133">Transmembrane helix</keyword>
<evidence type="ECO:0000256" key="1">
    <source>
        <dbReference type="SAM" id="Phobius"/>
    </source>
</evidence>